<dbReference type="NCBIfam" id="TIGR04056">
    <property type="entry name" value="OMP_RagA_SusC"/>
    <property type="match status" value="1"/>
</dbReference>
<feature type="domain" description="TonB-dependent receptor plug" evidence="12">
    <location>
        <begin position="64"/>
        <end position="184"/>
    </location>
</feature>
<feature type="chain" id="PRO_5015975946" evidence="10">
    <location>
        <begin position="29"/>
        <end position="1012"/>
    </location>
</feature>
<sequence>MRYRKLSLRIVLGSMGFFLFSQSSSAQAIDSAKISKKEKDSISNANALDEVVVTALGRTQSRAKVGYSTATFNTNQINKNSPIGVLDGIAGKVAGADISNIGGATSSTKVVLRGYGAISGGDNQPLYVIDGVPFQGNSSAGNASGSADYGSGISSVNPADIESVTILKGTAATALYGSQAKNGAIMITTKSGKAGKLKVEYFGTYDFSKVGKLPDMQDQFGQGWGGEFVLPENGSWGPRLDGKMRPWGSIVDNSQLVKPFSFVKNNIRDFYQTGKEFNNNVSVSGGNEHNQIYFSYGNLYNDGPIPTKVDYLQRNTFSLRTNTEYGNFKAGFSFNYTNRKVNIPSTGQSDNGNGGVFQSLLQIPVDIPIKDFAAYNNKFFNVDNYFTPYAANPYYGLNENGNTQNSDRFFGSIDLSYAFTKHFSVQWRTGGDFFNARTFEWAQPNKPSTGSWNDGGNTEGAVRAPAYGGVYQGSSYLGTINSDLILKYNQDITPDFNLDVIAGGNYYQLTQRTESASVTSLTIPGFFNLSNSTQQPTAVDFNSRNRRKGLYGQVTLGYKEQLFLTGNVRNDWSSTLPQGSNSFFYPGASLSWLASRTFDLSNTPISYLKLRAAYGKTGSDPSAYQTAQTLVASNVNLGYGALTSPFNGVSAFGISNQLANANLTPIFTKEFETGFEAKFLHDRIGLDATYYDKRTKGQVFAVPIDPATGYTTLVQNLGTVRNRGIELTLNATPIRTKDFSWNTTYTYTKNWNKVLELTGGTPNPLLASSYDAELRAVVGKSVASVYAPIPQLSPDGKVVVNAAGLPQVNTTPDSSNYGMTKGYYGQALYDYMMGWTNTFSYKNVSLSFSLDFRYGGVMYSQTADMVLFDGNSKATLYNDRKPFVVPNSVVQNSDGSYSENTTVIGTSDYYKYFYPTTNPGSAYSQRIFDRSFLKLRDINLAYNLPSTVSDALKLSNLSVAVFAKNILLWTPKSNIFVDPEATNLGNDLTGQLGEFANAPLFKQFGVTLRASF</sequence>
<keyword evidence="2 8" id="KW-0813">Transport</keyword>
<feature type="signal peptide" evidence="10">
    <location>
        <begin position="1"/>
        <end position="28"/>
    </location>
</feature>
<comment type="caution">
    <text evidence="13">The sequence shown here is derived from an EMBL/GenBank/DDBJ whole genome shotgun (WGS) entry which is preliminary data.</text>
</comment>
<gene>
    <name evidence="13" type="ORF">DI598_00400</name>
</gene>
<reference evidence="13 14" key="1">
    <citation type="submission" date="2017-11" db="EMBL/GenBank/DDBJ databases">
        <title>Infants hospitalized years apart are colonized by the same room-sourced microbial strains.</title>
        <authorList>
            <person name="Brooks B."/>
            <person name="Olm M.R."/>
            <person name="Firek B.A."/>
            <person name="Baker R."/>
            <person name="Thomas B.C."/>
            <person name="Morowitz M.J."/>
            <person name="Banfield J.F."/>
        </authorList>
    </citation>
    <scope>NUCLEOTIDE SEQUENCE [LARGE SCALE GENOMIC DNA]</scope>
    <source>
        <strain evidence="13">S2_009_000_R2_76</strain>
    </source>
</reference>
<evidence type="ECO:0000256" key="5">
    <source>
        <dbReference type="ARBA" id="ARBA00023077"/>
    </source>
</evidence>
<dbReference type="PROSITE" id="PS52016">
    <property type="entry name" value="TONB_DEPENDENT_REC_3"/>
    <property type="match status" value="1"/>
</dbReference>
<dbReference type="InterPro" id="IPR012910">
    <property type="entry name" value="Plug_dom"/>
</dbReference>
<dbReference type="InterPro" id="IPR000531">
    <property type="entry name" value="Beta-barrel_TonB"/>
</dbReference>
<evidence type="ECO:0000256" key="6">
    <source>
        <dbReference type="ARBA" id="ARBA00023136"/>
    </source>
</evidence>
<dbReference type="NCBIfam" id="TIGR04057">
    <property type="entry name" value="SusC_RagA_signa"/>
    <property type="match status" value="1"/>
</dbReference>
<dbReference type="AlphaFoldDB" id="A0A2W5H3T7"/>
<keyword evidence="6 8" id="KW-0472">Membrane</keyword>
<evidence type="ECO:0000313" key="13">
    <source>
        <dbReference type="EMBL" id="PZP52606.1"/>
    </source>
</evidence>
<dbReference type="Proteomes" id="UP000249645">
    <property type="component" value="Unassembled WGS sequence"/>
</dbReference>
<evidence type="ECO:0000256" key="7">
    <source>
        <dbReference type="ARBA" id="ARBA00023237"/>
    </source>
</evidence>
<comment type="subcellular location">
    <subcellularLocation>
        <location evidence="1 8">Cell outer membrane</location>
        <topology evidence="1 8">Multi-pass membrane protein</topology>
    </subcellularLocation>
</comment>
<dbReference type="InterPro" id="IPR023997">
    <property type="entry name" value="TonB-dep_OMP_SusC/RagA_CS"/>
</dbReference>
<comment type="similarity">
    <text evidence="8 9">Belongs to the TonB-dependent receptor family.</text>
</comment>
<keyword evidence="3 8" id="KW-1134">Transmembrane beta strand</keyword>
<name>A0A2W5H3T7_9SPHI</name>
<evidence type="ECO:0000256" key="2">
    <source>
        <dbReference type="ARBA" id="ARBA00022448"/>
    </source>
</evidence>
<evidence type="ECO:0000313" key="14">
    <source>
        <dbReference type="Proteomes" id="UP000249645"/>
    </source>
</evidence>
<dbReference type="Pfam" id="PF00593">
    <property type="entry name" value="TonB_dep_Rec_b-barrel"/>
    <property type="match status" value="1"/>
</dbReference>
<keyword evidence="7 8" id="KW-0998">Cell outer membrane</keyword>
<evidence type="ECO:0000259" key="11">
    <source>
        <dbReference type="Pfam" id="PF00593"/>
    </source>
</evidence>
<dbReference type="InterPro" id="IPR039426">
    <property type="entry name" value="TonB-dep_rcpt-like"/>
</dbReference>
<accession>A0A2W5H3T7</accession>
<dbReference type="SUPFAM" id="SSF56935">
    <property type="entry name" value="Porins"/>
    <property type="match status" value="1"/>
</dbReference>
<evidence type="ECO:0000256" key="4">
    <source>
        <dbReference type="ARBA" id="ARBA00022692"/>
    </source>
</evidence>
<dbReference type="EMBL" id="QFOI01000002">
    <property type="protein sequence ID" value="PZP52606.1"/>
    <property type="molecule type" value="Genomic_DNA"/>
</dbReference>
<dbReference type="Gene3D" id="2.170.130.10">
    <property type="entry name" value="TonB-dependent receptor, plug domain"/>
    <property type="match status" value="1"/>
</dbReference>
<dbReference type="InterPro" id="IPR037066">
    <property type="entry name" value="Plug_dom_sf"/>
</dbReference>
<dbReference type="Gene3D" id="2.40.170.20">
    <property type="entry name" value="TonB-dependent receptor, beta-barrel domain"/>
    <property type="match status" value="1"/>
</dbReference>
<feature type="domain" description="TonB-dependent receptor-like beta-barrel" evidence="11">
    <location>
        <begin position="378"/>
        <end position="762"/>
    </location>
</feature>
<evidence type="ECO:0000259" key="12">
    <source>
        <dbReference type="Pfam" id="PF07715"/>
    </source>
</evidence>
<evidence type="ECO:0000256" key="9">
    <source>
        <dbReference type="RuleBase" id="RU003357"/>
    </source>
</evidence>
<evidence type="ECO:0000256" key="10">
    <source>
        <dbReference type="SAM" id="SignalP"/>
    </source>
</evidence>
<keyword evidence="5 9" id="KW-0798">TonB box</keyword>
<proteinExistence type="inferred from homology"/>
<organism evidence="13 14">
    <name type="scientific">Pseudopedobacter saltans</name>
    <dbReference type="NCBI Taxonomy" id="151895"/>
    <lineage>
        <taxon>Bacteria</taxon>
        <taxon>Pseudomonadati</taxon>
        <taxon>Bacteroidota</taxon>
        <taxon>Sphingobacteriia</taxon>
        <taxon>Sphingobacteriales</taxon>
        <taxon>Sphingobacteriaceae</taxon>
        <taxon>Pseudopedobacter</taxon>
    </lineage>
</organism>
<keyword evidence="10" id="KW-0732">Signal</keyword>
<evidence type="ECO:0000256" key="1">
    <source>
        <dbReference type="ARBA" id="ARBA00004571"/>
    </source>
</evidence>
<dbReference type="Pfam" id="PF07715">
    <property type="entry name" value="Plug"/>
    <property type="match status" value="1"/>
</dbReference>
<evidence type="ECO:0000256" key="8">
    <source>
        <dbReference type="PROSITE-ProRule" id="PRU01360"/>
    </source>
</evidence>
<protein>
    <submittedName>
        <fullName evidence="13">SusC/RagA family TonB-linked outer membrane protein</fullName>
    </submittedName>
</protein>
<dbReference type="InterPro" id="IPR023996">
    <property type="entry name" value="TonB-dep_OMP_SusC/RagA"/>
</dbReference>
<dbReference type="InterPro" id="IPR036942">
    <property type="entry name" value="Beta-barrel_TonB_sf"/>
</dbReference>
<evidence type="ECO:0000256" key="3">
    <source>
        <dbReference type="ARBA" id="ARBA00022452"/>
    </source>
</evidence>
<dbReference type="GO" id="GO:0009279">
    <property type="term" value="C:cell outer membrane"/>
    <property type="evidence" value="ECO:0007669"/>
    <property type="project" value="UniProtKB-SubCell"/>
</dbReference>
<keyword evidence="4 8" id="KW-0812">Transmembrane</keyword>